<keyword evidence="1 3" id="KW-0808">Transferase</keyword>
<proteinExistence type="predicted"/>
<evidence type="ECO:0000256" key="1">
    <source>
        <dbReference type="ARBA" id="ARBA00022679"/>
    </source>
</evidence>
<dbReference type="Proteomes" id="UP000187185">
    <property type="component" value="Chromosome"/>
</dbReference>
<dbReference type="InterPro" id="IPR029063">
    <property type="entry name" value="SAM-dependent_MTases_sf"/>
</dbReference>
<dbReference type="STRING" id="36805.BOH66_07910"/>
<evidence type="ECO:0000313" key="4">
    <source>
        <dbReference type="Proteomes" id="UP000187185"/>
    </source>
</evidence>
<dbReference type="Pfam" id="PF13649">
    <property type="entry name" value="Methyltransf_25"/>
    <property type="match status" value="1"/>
</dbReference>
<feature type="domain" description="Methyltransferase" evidence="2">
    <location>
        <begin position="46"/>
        <end position="136"/>
    </location>
</feature>
<dbReference type="InterPro" id="IPR041698">
    <property type="entry name" value="Methyltransf_25"/>
</dbReference>
<protein>
    <submittedName>
        <fullName evidence="3">SAM-dependent methyltransferase</fullName>
    </submittedName>
</protein>
<dbReference type="GO" id="GO:0008168">
    <property type="term" value="F:methyltransferase activity"/>
    <property type="evidence" value="ECO:0007669"/>
    <property type="project" value="UniProtKB-KW"/>
</dbReference>
<dbReference type="OrthoDB" id="9805171at2"/>
<evidence type="ECO:0000313" key="3">
    <source>
        <dbReference type="EMBL" id="APZ34180.1"/>
    </source>
</evidence>
<evidence type="ECO:0000259" key="2">
    <source>
        <dbReference type="Pfam" id="PF13649"/>
    </source>
</evidence>
<dbReference type="EMBL" id="CP018762">
    <property type="protein sequence ID" value="APZ34180.1"/>
    <property type="molecule type" value="Genomic_DNA"/>
</dbReference>
<dbReference type="RefSeq" id="WP_076690494.1">
    <property type="nucleotide sequence ID" value="NZ_CP018762.1"/>
</dbReference>
<dbReference type="CDD" id="cd02440">
    <property type="entry name" value="AdoMet_MTases"/>
    <property type="match status" value="1"/>
</dbReference>
<dbReference type="SUPFAM" id="SSF53335">
    <property type="entry name" value="S-adenosyl-L-methionine-dependent methyltransferases"/>
    <property type="match status" value="1"/>
</dbReference>
<gene>
    <name evidence="3" type="ORF">BOH66_07910</name>
</gene>
<keyword evidence="3" id="KW-0489">Methyltransferase</keyword>
<accession>A0A1P8U7S7</accession>
<dbReference type="GO" id="GO:0032259">
    <property type="term" value="P:methylation"/>
    <property type="evidence" value="ECO:0007669"/>
    <property type="project" value="UniProtKB-KW"/>
</dbReference>
<dbReference type="PANTHER" id="PTHR43861">
    <property type="entry name" value="TRANS-ACONITATE 2-METHYLTRANSFERASE-RELATED"/>
    <property type="match status" value="1"/>
</dbReference>
<reference evidence="3 4" key="1">
    <citation type="submission" date="2016-12" db="EMBL/GenBank/DDBJ databases">
        <title>Complete genome sequence of Microbacterium aurum KACC 15219.</title>
        <authorList>
            <person name="Jung Y."/>
            <person name="Shin J.-H."/>
            <person name="Lee Y.-J."/>
            <person name="Yi H."/>
            <person name="Bahn Y.-S."/>
            <person name="Kim J.F."/>
            <person name="Lee D.-W."/>
        </authorList>
    </citation>
    <scope>NUCLEOTIDE SEQUENCE [LARGE SCALE GENOMIC DNA]</scope>
    <source>
        <strain evidence="3 4">KACC 15219</strain>
    </source>
</reference>
<dbReference type="KEGG" id="maur:BOH66_07910"/>
<dbReference type="Gene3D" id="3.40.50.150">
    <property type="entry name" value="Vaccinia Virus protein VP39"/>
    <property type="match status" value="1"/>
</dbReference>
<sequence length="204" mass="21676">MSVSRVGAAYAKRAGEYIDALGFIEATAEQDRELIGEWAEDVPGLILDVGCGPGHWTAWLHQRGHDIEGIDPVPAFIDHATATYPNVPFRVGQAEHLHVADASLGGILAWYSLIHTDPARVPAVLGALARALTPDGSLALGFFDGPVVAAFDHAVTTAYVWTIDALAQAVEEAGFTVTARYTRTDPGARPHGAIIARRTRSGSD</sequence>
<organism evidence="3 4">
    <name type="scientific">Microbacterium aurum</name>
    <dbReference type="NCBI Taxonomy" id="36805"/>
    <lineage>
        <taxon>Bacteria</taxon>
        <taxon>Bacillati</taxon>
        <taxon>Actinomycetota</taxon>
        <taxon>Actinomycetes</taxon>
        <taxon>Micrococcales</taxon>
        <taxon>Microbacteriaceae</taxon>
        <taxon>Microbacterium</taxon>
    </lineage>
</organism>
<keyword evidence="4" id="KW-1185">Reference proteome</keyword>
<name>A0A1P8U7S7_9MICO</name>
<dbReference type="AlphaFoldDB" id="A0A1P8U7S7"/>